<dbReference type="OrthoDB" id="72829at2759"/>
<feature type="compositionally biased region" description="Basic and acidic residues" evidence="7">
    <location>
        <begin position="562"/>
        <end position="571"/>
    </location>
</feature>
<dbReference type="EMBL" id="CM000627">
    <property type="protein sequence ID" value="EEC43784.1"/>
    <property type="molecule type" value="Genomic_DNA"/>
</dbReference>
<feature type="transmembrane region" description="Helical" evidence="8">
    <location>
        <begin position="70"/>
        <end position="89"/>
    </location>
</feature>
<dbReference type="Proteomes" id="UP000000759">
    <property type="component" value="Chromosome 25"/>
</dbReference>
<keyword evidence="10" id="KW-1185">Reference proteome</keyword>
<dbReference type="PANTHER" id="PTHR10010:SF46">
    <property type="entry name" value="SODIUM-DEPENDENT PHOSPHATE TRANSPORT PROTEIN 2B"/>
    <property type="match status" value="1"/>
</dbReference>
<dbReference type="InParanoid" id="B7GC15"/>
<gene>
    <name evidence="9" type="ORF">PHATRDRAFT_49842</name>
</gene>
<dbReference type="GeneID" id="7198666"/>
<keyword evidence="4 8" id="KW-0812">Transmembrane</keyword>
<reference evidence="10" key="2">
    <citation type="submission" date="2008-08" db="EMBL/GenBank/DDBJ databases">
        <authorList>
            <consortium name="Diatom Consortium"/>
            <person name="Grigoriev I."/>
            <person name="Grimwood J."/>
            <person name="Kuo A."/>
            <person name="Otillar R.P."/>
            <person name="Salamov A."/>
            <person name="Detter J.C."/>
            <person name="Lindquist E."/>
            <person name="Shapiro H."/>
            <person name="Lucas S."/>
            <person name="Glavina del Rio T."/>
            <person name="Pitluck S."/>
            <person name="Rokhsar D."/>
            <person name="Bowler C."/>
        </authorList>
    </citation>
    <scope>GENOME REANNOTATION</scope>
    <source>
        <strain evidence="10">CCAP 1055/1</strain>
    </source>
</reference>
<dbReference type="GO" id="GO:0044341">
    <property type="term" value="P:sodium-dependent phosphate transport"/>
    <property type="evidence" value="ECO:0007669"/>
    <property type="project" value="InterPro"/>
</dbReference>
<dbReference type="RefSeq" id="XP_002184725.1">
    <property type="nucleotide sequence ID" value="XM_002184689.1"/>
</dbReference>
<accession>B7GC15</accession>
<dbReference type="PANTHER" id="PTHR10010">
    <property type="entry name" value="SOLUTE CARRIER FAMILY 34 SODIUM PHOSPHATE , MEMBER 2-RELATED"/>
    <property type="match status" value="1"/>
</dbReference>
<feature type="transmembrane region" description="Helical" evidence="8">
    <location>
        <begin position="463"/>
        <end position="485"/>
    </location>
</feature>
<dbReference type="Pfam" id="PF02690">
    <property type="entry name" value="Na_Pi_cotrans"/>
    <property type="match status" value="2"/>
</dbReference>
<dbReference type="HOGENOM" id="CLU_025063_2_0_1"/>
<dbReference type="OMA" id="RCKNLFA"/>
<keyword evidence="6 8" id="KW-0472">Membrane</keyword>
<sequence>MNVIHETELSPNEISATAEKKRARRKGRGIVRFGDEDFTIQETEDLLDTYEKASFGEVCTACCFRSEIEWLWMLLAVIILVGSLYWLVFGLTLLGDAAKVLAGCGAGKLFDSDSNPLSALMVGIIATVLMQSSSTTTTVIVSLTEARAISVAQGIYMVMGANVGTTVTSTIVSLAQMGKSAELDRSFAAATLHDVFNIFTVAILFPVECATGYLQHLTGALAEGAETGRRDHFEGPIKKFVSPLSARLLTSNKKLIVGVANGKTCDDYYPIHCDEGAEPSFATCKVGLIGCYESTGRCPVLFRESASRTQDQVAGAVSFVIALIILFVSMLSMVFAVQKLLFGLSTKVVHTVTTCNGYIGFLVGIGITMITQSSSITTSVLVPFAGVGALRLEQVYPLVLGANMGTAVQAVVSSLDAVGTDPLQVALAHLFFNLTGFLIWYPLPPLRNIPFFAARRLGKNAGIWRMFPLCYIVLVFCLLPLFFWGLSSLYENGSAGLLAFAVLLTLVAGFALALLMFWCNFRNGQSKFHSILDRLSHRNDKPSQTYDAEGNFDIDADGDNVSGEKDTVENP</sequence>
<name>B7GC15_PHATC</name>
<feature type="transmembrane region" description="Helical" evidence="8">
    <location>
        <begin position="357"/>
        <end position="383"/>
    </location>
</feature>
<evidence type="ECO:0000313" key="9">
    <source>
        <dbReference type="EMBL" id="EEC43784.1"/>
    </source>
</evidence>
<proteinExistence type="inferred from homology"/>
<evidence type="ECO:0000256" key="6">
    <source>
        <dbReference type="ARBA" id="ARBA00023136"/>
    </source>
</evidence>
<dbReference type="eggNOG" id="ENOG502QQ3I">
    <property type="taxonomic scope" value="Eukaryota"/>
</dbReference>
<dbReference type="KEGG" id="pti:PHATRDRAFT_49842"/>
<evidence type="ECO:0000256" key="3">
    <source>
        <dbReference type="ARBA" id="ARBA00022475"/>
    </source>
</evidence>
<dbReference type="NCBIfam" id="NF037997">
    <property type="entry name" value="Na_Pi_symport"/>
    <property type="match status" value="2"/>
</dbReference>
<organism evidence="9 10">
    <name type="scientific">Phaeodactylum tricornutum (strain CCAP 1055/1)</name>
    <dbReference type="NCBI Taxonomy" id="556484"/>
    <lineage>
        <taxon>Eukaryota</taxon>
        <taxon>Sar</taxon>
        <taxon>Stramenopiles</taxon>
        <taxon>Ochrophyta</taxon>
        <taxon>Bacillariophyta</taxon>
        <taxon>Bacillariophyceae</taxon>
        <taxon>Bacillariophycidae</taxon>
        <taxon>Naviculales</taxon>
        <taxon>Phaeodactylaceae</taxon>
        <taxon>Phaeodactylum</taxon>
    </lineage>
</organism>
<keyword evidence="3" id="KW-1003">Cell membrane</keyword>
<dbReference type="GO" id="GO:0005436">
    <property type="term" value="F:sodium:phosphate symporter activity"/>
    <property type="evidence" value="ECO:0007669"/>
    <property type="project" value="InterPro"/>
</dbReference>
<dbReference type="PaxDb" id="2850-Phatr49842"/>
<comment type="subcellular location">
    <subcellularLocation>
        <location evidence="1">Cell membrane</location>
        <topology evidence="1">Multi-pass membrane protein</topology>
    </subcellularLocation>
</comment>
<feature type="transmembrane region" description="Helical" evidence="8">
    <location>
        <begin position="313"/>
        <end position="337"/>
    </location>
</feature>
<feature type="transmembrane region" description="Helical" evidence="8">
    <location>
        <begin position="497"/>
        <end position="519"/>
    </location>
</feature>
<evidence type="ECO:0000256" key="1">
    <source>
        <dbReference type="ARBA" id="ARBA00004651"/>
    </source>
</evidence>
<dbReference type="GO" id="GO:0005886">
    <property type="term" value="C:plasma membrane"/>
    <property type="evidence" value="ECO:0007669"/>
    <property type="project" value="UniProtKB-SubCell"/>
</dbReference>
<feature type="region of interest" description="Disordered" evidence="7">
    <location>
        <begin position="543"/>
        <end position="571"/>
    </location>
</feature>
<protein>
    <submittedName>
        <fullName evidence="9">Uncharacterized protein</fullName>
    </submittedName>
</protein>
<evidence type="ECO:0000256" key="2">
    <source>
        <dbReference type="ARBA" id="ARBA00005808"/>
    </source>
</evidence>
<evidence type="ECO:0000256" key="7">
    <source>
        <dbReference type="SAM" id="MobiDB-lite"/>
    </source>
</evidence>
<evidence type="ECO:0000256" key="4">
    <source>
        <dbReference type="ARBA" id="ARBA00022692"/>
    </source>
</evidence>
<keyword evidence="5 8" id="KW-1133">Transmembrane helix</keyword>
<dbReference type="AlphaFoldDB" id="B7GC15"/>
<dbReference type="STRING" id="556484.B7GC15"/>
<evidence type="ECO:0000256" key="5">
    <source>
        <dbReference type="ARBA" id="ARBA00022989"/>
    </source>
</evidence>
<reference evidence="9 10" key="1">
    <citation type="journal article" date="2008" name="Nature">
        <title>The Phaeodactylum genome reveals the evolutionary history of diatom genomes.</title>
        <authorList>
            <person name="Bowler C."/>
            <person name="Allen A.E."/>
            <person name="Badger J.H."/>
            <person name="Grimwood J."/>
            <person name="Jabbari K."/>
            <person name="Kuo A."/>
            <person name="Maheswari U."/>
            <person name="Martens C."/>
            <person name="Maumus F."/>
            <person name="Otillar R.P."/>
            <person name="Rayko E."/>
            <person name="Salamov A."/>
            <person name="Vandepoele K."/>
            <person name="Beszteri B."/>
            <person name="Gruber A."/>
            <person name="Heijde M."/>
            <person name="Katinka M."/>
            <person name="Mock T."/>
            <person name="Valentin K."/>
            <person name="Verret F."/>
            <person name="Berges J.A."/>
            <person name="Brownlee C."/>
            <person name="Cadoret J.P."/>
            <person name="Chiovitti A."/>
            <person name="Choi C.J."/>
            <person name="Coesel S."/>
            <person name="De Martino A."/>
            <person name="Detter J.C."/>
            <person name="Durkin C."/>
            <person name="Falciatore A."/>
            <person name="Fournet J."/>
            <person name="Haruta M."/>
            <person name="Huysman M.J."/>
            <person name="Jenkins B.D."/>
            <person name="Jiroutova K."/>
            <person name="Jorgensen R.E."/>
            <person name="Joubert Y."/>
            <person name="Kaplan A."/>
            <person name="Kroger N."/>
            <person name="Kroth P.G."/>
            <person name="La Roche J."/>
            <person name="Lindquist E."/>
            <person name="Lommer M."/>
            <person name="Martin-Jezequel V."/>
            <person name="Lopez P.J."/>
            <person name="Lucas S."/>
            <person name="Mangogna M."/>
            <person name="McGinnis K."/>
            <person name="Medlin L.K."/>
            <person name="Montsant A."/>
            <person name="Oudot-Le Secq M.P."/>
            <person name="Napoli C."/>
            <person name="Obornik M."/>
            <person name="Parker M.S."/>
            <person name="Petit J.L."/>
            <person name="Porcel B.M."/>
            <person name="Poulsen N."/>
            <person name="Robison M."/>
            <person name="Rychlewski L."/>
            <person name="Rynearson T.A."/>
            <person name="Schmutz J."/>
            <person name="Shapiro H."/>
            <person name="Siaut M."/>
            <person name="Stanley M."/>
            <person name="Sussman M.R."/>
            <person name="Taylor A.R."/>
            <person name="Vardi A."/>
            <person name="von Dassow P."/>
            <person name="Vyverman W."/>
            <person name="Willis A."/>
            <person name="Wyrwicz L.S."/>
            <person name="Rokhsar D.S."/>
            <person name="Weissenbach J."/>
            <person name="Armbrust E.V."/>
            <person name="Green B.R."/>
            <person name="Van de Peer Y."/>
            <person name="Grigoriev I.V."/>
        </authorList>
    </citation>
    <scope>NUCLEOTIDE SEQUENCE [LARGE SCALE GENOMIC DNA]</scope>
    <source>
        <strain evidence="9 10">CCAP 1055/1</strain>
    </source>
</reference>
<feature type="transmembrane region" description="Helical" evidence="8">
    <location>
        <begin position="155"/>
        <end position="175"/>
    </location>
</feature>
<evidence type="ECO:0000313" key="10">
    <source>
        <dbReference type="Proteomes" id="UP000000759"/>
    </source>
</evidence>
<feature type="transmembrane region" description="Helical" evidence="8">
    <location>
        <begin position="424"/>
        <end position="443"/>
    </location>
</feature>
<feature type="transmembrane region" description="Helical" evidence="8">
    <location>
        <begin position="119"/>
        <end position="143"/>
    </location>
</feature>
<dbReference type="InterPro" id="IPR003841">
    <property type="entry name" value="Na/Pi_transpt"/>
</dbReference>
<evidence type="ECO:0000256" key="8">
    <source>
        <dbReference type="SAM" id="Phobius"/>
    </source>
</evidence>
<comment type="similarity">
    <text evidence="2">Belongs to the SLC34A transporter family.</text>
</comment>